<evidence type="ECO:0000313" key="2">
    <source>
        <dbReference type="EMBL" id="HJF74781.1"/>
    </source>
</evidence>
<sequence>MKKSLKVAGLTLALASGALFASAANAEENIVFINSAYIFQHAPEREAALKKLDAEFKTPVEELQKKEKVIVDKIQKLQKDAKNLRQADIKKREDEINKLRVDYDKEAGELQQKINARRAEEDNKVVESIQKVINEIAKEKKYTFVIDANAVAFATDDKNITKDVMAKLALAPAADKK</sequence>
<dbReference type="InterPro" id="IPR024930">
    <property type="entry name" value="Skp_dom_sf"/>
</dbReference>
<organism evidence="2 3">
    <name type="scientific">Gallibacterium anatis</name>
    <dbReference type="NCBI Taxonomy" id="750"/>
    <lineage>
        <taxon>Bacteria</taxon>
        <taxon>Pseudomonadati</taxon>
        <taxon>Pseudomonadota</taxon>
        <taxon>Gammaproteobacteria</taxon>
        <taxon>Pasteurellales</taxon>
        <taxon>Pasteurellaceae</taxon>
        <taxon>Gallibacterium</taxon>
    </lineage>
</organism>
<dbReference type="InterPro" id="IPR005632">
    <property type="entry name" value="Chaperone_Skp"/>
</dbReference>
<reference evidence="2" key="2">
    <citation type="submission" date="2021-09" db="EMBL/GenBank/DDBJ databases">
        <authorList>
            <person name="Gilroy R."/>
        </authorList>
    </citation>
    <scope>NUCLEOTIDE SEQUENCE</scope>
    <source>
        <strain evidence="2">ChiHjej11B10-15683</strain>
    </source>
</reference>
<evidence type="ECO:0000313" key="3">
    <source>
        <dbReference type="Proteomes" id="UP000749334"/>
    </source>
</evidence>
<reference evidence="2" key="1">
    <citation type="journal article" date="2021" name="PeerJ">
        <title>Extensive microbial diversity within the chicken gut microbiome revealed by metagenomics and culture.</title>
        <authorList>
            <person name="Gilroy R."/>
            <person name="Ravi A."/>
            <person name="Getino M."/>
            <person name="Pursley I."/>
            <person name="Horton D.L."/>
            <person name="Alikhan N.F."/>
            <person name="Baker D."/>
            <person name="Gharbi K."/>
            <person name="Hall N."/>
            <person name="Watson M."/>
            <person name="Adriaenssens E.M."/>
            <person name="Foster-Nyarko E."/>
            <person name="Jarju S."/>
            <person name="Secka A."/>
            <person name="Antonio M."/>
            <person name="Oren A."/>
            <person name="Chaudhuri R.R."/>
            <person name="La Ragione R."/>
            <person name="Hildebrand F."/>
            <person name="Pallen M.J."/>
        </authorList>
    </citation>
    <scope>NUCLEOTIDE SEQUENCE</scope>
    <source>
        <strain evidence="2">ChiHjej11B10-15683</strain>
    </source>
</reference>
<dbReference type="SUPFAM" id="SSF111384">
    <property type="entry name" value="OmpH-like"/>
    <property type="match status" value="1"/>
</dbReference>
<dbReference type="SMART" id="SM00935">
    <property type="entry name" value="OmpH"/>
    <property type="match status" value="1"/>
</dbReference>
<dbReference type="EMBL" id="DYVQ01000095">
    <property type="protein sequence ID" value="HJF74781.1"/>
    <property type="molecule type" value="Genomic_DNA"/>
</dbReference>
<accession>A0A0A2Z368</accession>
<proteinExistence type="inferred from homology"/>
<comment type="caution">
    <text evidence="2">The sequence shown here is derived from an EMBL/GenBank/DDBJ whole genome shotgun (WGS) entry which is preliminary data.</text>
</comment>
<dbReference type="RefSeq" id="WP_021461175.1">
    <property type="nucleotide sequence ID" value="NZ_CP114281.1"/>
</dbReference>
<dbReference type="GO" id="GO:0050821">
    <property type="term" value="P:protein stabilization"/>
    <property type="evidence" value="ECO:0007669"/>
    <property type="project" value="TreeGrafter"/>
</dbReference>
<dbReference type="PANTHER" id="PTHR35089">
    <property type="entry name" value="CHAPERONE PROTEIN SKP"/>
    <property type="match status" value="1"/>
</dbReference>
<dbReference type="PANTHER" id="PTHR35089:SF1">
    <property type="entry name" value="CHAPERONE PROTEIN SKP"/>
    <property type="match status" value="1"/>
</dbReference>
<dbReference type="PIRSF" id="PIRSF002094">
    <property type="entry name" value="OMP26_Skp"/>
    <property type="match status" value="1"/>
</dbReference>
<protein>
    <submittedName>
        <fullName evidence="2">OmpH family outer membrane protein</fullName>
    </submittedName>
</protein>
<dbReference type="Gene3D" id="3.30.910.20">
    <property type="entry name" value="Skp domain"/>
    <property type="match status" value="1"/>
</dbReference>
<comment type="similarity">
    <text evidence="1">Belongs to the skp family.</text>
</comment>
<gene>
    <name evidence="2" type="ORF">K8W15_11475</name>
</gene>
<dbReference type="Pfam" id="PF03938">
    <property type="entry name" value="OmpH"/>
    <property type="match status" value="1"/>
</dbReference>
<name>A0A0A2Z368_9PAST</name>
<dbReference type="GO" id="GO:0005829">
    <property type="term" value="C:cytosol"/>
    <property type="evidence" value="ECO:0007669"/>
    <property type="project" value="TreeGrafter"/>
</dbReference>
<dbReference type="AlphaFoldDB" id="A0A0A2Z368"/>
<evidence type="ECO:0000256" key="1">
    <source>
        <dbReference type="PIRNR" id="PIRNR002094"/>
    </source>
</evidence>
<dbReference type="GO" id="GO:0051082">
    <property type="term" value="F:unfolded protein binding"/>
    <property type="evidence" value="ECO:0007669"/>
    <property type="project" value="InterPro"/>
</dbReference>
<dbReference type="Proteomes" id="UP000749334">
    <property type="component" value="Unassembled WGS sequence"/>
</dbReference>